<name>A0A1R2BMD3_9CILI</name>
<keyword evidence="1" id="KW-0175">Coiled coil</keyword>
<dbReference type="InterPro" id="IPR036322">
    <property type="entry name" value="WD40_repeat_dom_sf"/>
</dbReference>
<evidence type="ECO:0000313" key="3">
    <source>
        <dbReference type="Proteomes" id="UP000187209"/>
    </source>
</evidence>
<dbReference type="SUPFAM" id="SSF50978">
    <property type="entry name" value="WD40 repeat-like"/>
    <property type="match status" value="1"/>
</dbReference>
<reference evidence="2 3" key="1">
    <citation type="submission" date="2016-11" db="EMBL/GenBank/DDBJ databases">
        <title>The macronuclear genome of Stentor coeruleus: a giant cell with tiny introns.</title>
        <authorList>
            <person name="Slabodnick M."/>
            <person name="Ruby J.G."/>
            <person name="Reiff S.B."/>
            <person name="Swart E.C."/>
            <person name="Gosai S."/>
            <person name="Prabakaran S."/>
            <person name="Witkowska E."/>
            <person name="Larue G.E."/>
            <person name="Fisher S."/>
            <person name="Freeman R.M."/>
            <person name="Gunawardena J."/>
            <person name="Chu W."/>
            <person name="Stover N.A."/>
            <person name="Gregory B.D."/>
            <person name="Nowacki M."/>
            <person name="Derisi J."/>
            <person name="Roy S.W."/>
            <person name="Marshall W.F."/>
            <person name="Sood P."/>
        </authorList>
    </citation>
    <scope>NUCLEOTIDE SEQUENCE [LARGE SCALE GENOMIC DNA]</scope>
    <source>
        <strain evidence="2">WM001</strain>
    </source>
</reference>
<accession>A0A1R2BMD3</accession>
<dbReference type="InterPro" id="IPR027417">
    <property type="entry name" value="P-loop_NTPase"/>
</dbReference>
<dbReference type="EMBL" id="MPUH01000550">
    <property type="protein sequence ID" value="OMJ77888.1"/>
    <property type="molecule type" value="Genomic_DNA"/>
</dbReference>
<organism evidence="2 3">
    <name type="scientific">Stentor coeruleus</name>
    <dbReference type="NCBI Taxonomy" id="5963"/>
    <lineage>
        <taxon>Eukaryota</taxon>
        <taxon>Sar</taxon>
        <taxon>Alveolata</taxon>
        <taxon>Ciliophora</taxon>
        <taxon>Postciliodesmatophora</taxon>
        <taxon>Heterotrichea</taxon>
        <taxon>Heterotrichida</taxon>
        <taxon>Stentoridae</taxon>
        <taxon>Stentor</taxon>
    </lineage>
</organism>
<gene>
    <name evidence="2" type="ORF">SteCoe_22406</name>
</gene>
<sequence length="1499" mass="173096">MERSTFKLPVSFRINSFKKSSDCFEIQMLGKGFESLTIRQNKSRIICTLKTFSAKLIEIPYIFGPGFKGFKSMFEAYLDSTSKKLILIGYGLSGGGSCLSVAPIISANPIKFPVVFCKDRMFNKSEKVSMLNYSVNTNDFNGCYIAMKRIEDSEFEPGSEYDILKKLIHILWKFVEKNTCAHEKLQIRIINEAEKCALIIIKNGLQFIDSEIKTYLLNPLANIKAKIKFFMEERKDQNKIIASNPASNALNNQASLNQNSWIKLMENKKIINVVLCDFQFNILKFEIILSFMITDVNYQKEIMLASCKILVSIVQMIKPPILIDIGSQTLKADVINLISVLKPFINNKKLNKNFVTILQIIKENDNPDLEIPYLCDYIKKHIGSVRWVIIYYALEELFLSINKDKIKANDQFKLIEETLLKVSETSSLRKNSRKKIKFKAYKMCYEIEKFGGEIGDKAKNLSELIRPNIIKSSILKPIIECFENQSINDAIIDDEAQHTFEIKKLELEENYNQLKKNCDASSDAKILLSNFISDYKNESELIEGNIKNLEKCITNCTIEMSNHLDKISKKFEILGSAMEKAKKDVYRLKMKSEEGNIRTEESMMNEFFDYDCYVDCLGVVNHNFMCNPNSSPDSQIPIIAKAIEFINDPKHNVLLLTGYAGCGKTLTLYKIYENLVSRELIVPIKIHLGLMRDVDKGLIEDYFIKLGHSLETINIFRGKSEDEDISLHRKFILLLDAYDEISISNIKDCCIRRVAGLENWQDIKIIITCRLIPIIKSDANYWKFFTSKKEDLIEIRLSAFNPAQRTELFENLNNKNPLTNGWTVEKLENTIMYNDSLSSIQQIPFNLKLIYNIIPKIYDSSRNNFSTLKLLEEYVKLYIERGIEKIRYQGRKFRDIENRVINYCKELAKLMRARNLEYLVILKKNSKDSNEQKLLDRENQEVEDMFSCSPLIIYEECTVEFISTDILDYFNYLNELDIVNSTSEMQKEKIESTENIIPGIVSDIEVYEINKYLIDELRANPELQKKSLSNLNEAMPNSIISKSVKLALALSYAQTDVRDQEEINIRSGSGSGSGNETAICTINMQNACAKKDGSIIIGETKIWQLKNDIIRSLIPSSKGNFILGFSDRKYLYLYCLHNKAHIKEKIISENVQFLTSVVFSDNEAKLIVALQNIHGDVLRIYNLIDLDSRPIEIIEDKYEIQSIYLTPEEGEYMIVIKENLNFDYYHDNILIWSKVFNSSTIDFRSRIIGKVRAFLKSNTSATTVQQIYQKLDVIQAEGFVEDLNTDDSTRYPYVNIQLCVEQLFKYYIQRKEIKSCVCFIHADAPATPLCADPYKLNVENNSLINAVKREKVKQVLIVESRAAIIRSLLECTQTVQFYCVYLNRNYTTRNIEQREIYQENLNKFNNLHDCGLNCENDNLLDCMSGATYLLEHKDGSLYMFSLQGKQAVAANSNFAWKIWFENVKSRTISERLENLSKNFKKFGFLEFSKIHESLKEKEL</sequence>
<dbReference type="SUPFAM" id="SSF52540">
    <property type="entry name" value="P-loop containing nucleoside triphosphate hydrolases"/>
    <property type="match status" value="1"/>
</dbReference>
<comment type="caution">
    <text evidence="2">The sequence shown here is derived from an EMBL/GenBank/DDBJ whole genome shotgun (WGS) entry which is preliminary data.</text>
</comment>
<keyword evidence="3" id="KW-1185">Reference proteome</keyword>
<dbReference type="OrthoDB" id="538223at2759"/>
<evidence type="ECO:0000313" key="2">
    <source>
        <dbReference type="EMBL" id="OMJ77888.1"/>
    </source>
</evidence>
<evidence type="ECO:0000256" key="1">
    <source>
        <dbReference type="SAM" id="Coils"/>
    </source>
</evidence>
<protein>
    <recommendedName>
        <fullName evidence="4">NACHT domain-containing protein</fullName>
    </recommendedName>
</protein>
<proteinExistence type="predicted"/>
<feature type="coiled-coil region" evidence="1">
    <location>
        <begin position="497"/>
        <end position="552"/>
    </location>
</feature>
<dbReference type="Proteomes" id="UP000187209">
    <property type="component" value="Unassembled WGS sequence"/>
</dbReference>
<evidence type="ECO:0008006" key="4">
    <source>
        <dbReference type="Google" id="ProtNLM"/>
    </source>
</evidence>
<dbReference type="Gene3D" id="3.40.50.300">
    <property type="entry name" value="P-loop containing nucleotide triphosphate hydrolases"/>
    <property type="match status" value="1"/>
</dbReference>